<dbReference type="RefSeq" id="WP_146947115.1">
    <property type="nucleotide sequence ID" value="NZ_VOQF01000004.1"/>
</dbReference>
<dbReference type="CDD" id="cd16913">
    <property type="entry name" value="YkuD_like"/>
    <property type="match status" value="1"/>
</dbReference>
<keyword evidence="6 9" id="KW-0133">Cell shape</keyword>
<dbReference type="SMART" id="SM00257">
    <property type="entry name" value="LysM"/>
    <property type="match status" value="1"/>
</dbReference>
<keyword evidence="4" id="KW-0808">Transferase</keyword>
<evidence type="ECO:0000259" key="10">
    <source>
        <dbReference type="PROSITE" id="PS51782"/>
    </source>
</evidence>
<dbReference type="InterPro" id="IPR036779">
    <property type="entry name" value="LysM_dom_sf"/>
</dbReference>
<keyword evidence="8 9" id="KW-0961">Cell wall biogenesis/degradation</keyword>
<comment type="caution">
    <text evidence="12">The sequence shown here is derived from an EMBL/GenBank/DDBJ whole genome shotgun (WGS) entry which is preliminary data.</text>
</comment>
<dbReference type="InterPro" id="IPR005490">
    <property type="entry name" value="LD_TPept_cat_dom"/>
</dbReference>
<evidence type="ECO:0000256" key="9">
    <source>
        <dbReference type="PROSITE-ProRule" id="PRU01373"/>
    </source>
</evidence>
<feature type="active site" description="Proton donor/acceptor" evidence="9">
    <location>
        <position position="123"/>
    </location>
</feature>
<comment type="pathway">
    <text evidence="1 9">Cell wall biogenesis; peptidoglycan biosynthesis.</text>
</comment>
<dbReference type="EMBL" id="VOQF01000004">
    <property type="protein sequence ID" value="TXC91459.1"/>
    <property type="molecule type" value="Genomic_DNA"/>
</dbReference>
<dbReference type="PANTHER" id="PTHR30582">
    <property type="entry name" value="L,D-TRANSPEPTIDASE"/>
    <property type="match status" value="1"/>
</dbReference>
<accession>A0A5C6W178</accession>
<dbReference type="SUPFAM" id="SSF54106">
    <property type="entry name" value="LysM domain"/>
    <property type="match status" value="1"/>
</dbReference>
<sequence length="164" mass="17705">MIHIVKSNETLTSIALDYRTSITNLLAANNITNPNKIYIGQEIFIPTIPDPNTIPFIISISLTQKRLTLLSEGQVSKVYPIAVGNIATSTPTGEYVIVNRQPNPGGVFGAMWLSLSKVHYGIHGTNNPNSIGKAVSLGCIRMHNKDVLELSSIVPNGTKVIISP</sequence>
<feature type="domain" description="L,D-TPase catalytic" evidence="11">
    <location>
        <begin position="56"/>
        <end position="163"/>
    </location>
</feature>
<evidence type="ECO:0000256" key="1">
    <source>
        <dbReference type="ARBA" id="ARBA00004752"/>
    </source>
</evidence>
<keyword evidence="5" id="KW-0378">Hydrolase</keyword>
<dbReference type="GO" id="GO:0071972">
    <property type="term" value="F:peptidoglycan L,D-transpeptidase activity"/>
    <property type="evidence" value="ECO:0007669"/>
    <property type="project" value="TreeGrafter"/>
</dbReference>
<dbReference type="InterPro" id="IPR038063">
    <property type="entry name" value="Transpep_catalytic_dom"/>
</dbReference>
<keyword evidence="13" id="KW-1185">Reference proteome</keyword>
<evidence type="ECO:0000256" key="3">
    <source>
        <dbReference type="ARBA" id="ARBA00022676"/>
    </source>
</evidence>
<dbReference type="SUPFAM" id="SSF141523">
    <property type="entry name" value="L,D-transpeptidase catalytic domain-like"/>
    <property type="match status" value="1"/>
</dbReference>
<dbReference type="Gene3D" id="3.10.350.10">
    <property type="entry name" value="LysM domain"/>
    <property type="match status" value="1"/>
</dbReference>
<dbReference type="PANTHER" id="PTHR30582:SF24">
    <property type="entry name" value="L,D-TRANSPEPTIDASE ERFK_SRFK-RELATED"/>
    <property type="match status" value="1"/>
</dbReference>
<gene>
    <name evidence="12" type="ORF">FS935_07390</name>
</gene>
<evidence type="ECO:0000256" key="6">
    <source>
        <dbReference type="ARBA" id="ARBA00022960"/>
    </source>
</evidence>
<proteinExistence type="inferred from homology"/>
<comment type="similarity">
    <text evidence="2">Belongs to the YkuD family.</text>
</comment>
<keyword evidence="3" id="KW-0328">Glycosyltransferase</keyword>
<evidence type="ECO:0000256" key="4">
    <source>
        <dbReference type="ARBA" id="ARBA00022679"/>
    </source>
</evidence>
<protein>
    <submittedName>
        <fullName evidence="12">L,D-transpeptidase family protein</fullName>
    </submittedName>
</protein>
<dbReference type="PROSITE" id="PS52029">
    <property type="entry name" value="LD_TPASE"/>
    <property type="match status" value="1"/>
</dbReference>
<evidence type="ECO:0000313" key="12">
    <source>
        <dbReference type="EMBL" id="TXC91459.1"/>
    </source>
</evidence>
<dbReference type="GO" id="GO:0018104">
    <property type="term" value="P:peptidoglycan-protein cross-linking"/>
    <property type="evidence" value="ECO:0007669"/>
    <property type="project" value="TreeGrafter"/>
</dbReference>
<dbReference type="AlphaFoldDB" id="A0A5C6W178"/>
<evidence type="ECO:0000313" key="13">
    <source>
        <dbReference type="Proteomes" id="UP000321363"/>
    </source>
</evidence>
<dbReference type="GO" id="GO:0005576">
    <property type="term" value="C:extracellular region"/>
    <property type="evidence" value="ECO:0007669"/>
    <property type="project" value="TreeGrafter"/>
</dbReference>
<dbReference type="UniPathway" id="UPA00219"/>
<dbReference type="InterPro" id="IPR050979">
    <property type="entry name" value="LD-transpeptidase"/>
</dbReference>
<name>A0A5C6W178_9BACI</name>
<evidence type="ECO:0000256" key="2">
    <source>
        <dbReference type="ARBA" id="ARBA00005992"/>
    </source>
</evidence>
<keyword evidence="7 9" id="KW-0573">Peptidoglycan synthesis</keyword>
<reference evidence="12 13" key="1">
    <citation type="journal article" date="2005" name="Int. J. Syst. Evol. Microbiol.">
        <title>Bacillus litoralis sp. nov., isolated from a tidal flat of the Yellow Sea in Korea.</title>
        <authorList>
            <person name="Yoon J.H."/>
            <person name="Oh T.K."/>
        </authorList>
    </citation>
    <scope>NUCLEOTIDE SEQUENCE [LARGE SCALE GENOMIC DNA]</scope>
    <source>
        <strain evidence="12 13">SW-211</strain>
    </source>
</reference>
<dbReference type="Gene3D" id="2.40.440.10">
    <property type="entry name" value="L,D-transpeptidase catalytic domain-like"/>
    <property type="match status" value="1"/>
</dbReference>
<organism evidence="12 13">
    <name type="scientific">Metabacillus litoralis</name>
    <dbReference type="NCBI Taxonomy" id="152268"/>
    <lineage>
        <taxon>Bacteria</taxon>
        <taxon>Bacillati</taxon>
        <taxon>Bacillota</taxon>
        <taxon>Bacilli</taxon>
        <taxon>Bacillales</taxon>
        <taxon>Bacillaceae</taxon>
        <taxon>Metabacillus</taxon>
    </lineage>
</organism>
<dbReference type="GO" id="GO:0008360">
    <property type="term" value="P:regulation of cell shape"/>
    <property type="evidence" value="ECO:0007669"/>
    <property type="project" value="UniProtKB-UniRule"/>
</dbReference>
<dbReference type="GO" id="GO:0016757">
    <property type="term" value="F:glycosyltransferase activity"/>
    <property type="evidence" value="ECO:0007669"/>
    <property type="project" value="UniProtKB-KW"/>
</dbReference>
<dbReference type="Proteomes" id="UP000321363">
    <property type="component" value="Unassembled WGS sequence"/>
</dbReference>
<dbReference type="OrthoDB" id="9787225at2"/>
<dbReference type="Pfam" id="PF01476">
    <property type="entry name" value="LysM"/>
    <property type="match status" value="1"/>
</dbReference>
<evidence type="ECO:0000259" key="11">
    <source>
        <dbReference type="PROSITE" id="PS52029"/>
    </source>
</evidence>
<dbReference type="InterPro" id="IPR018392">
    <property type="entry name" value="LysM"/>
</dbReference>
<dbReference type="GO" id="GO:0071555">
    <property type="term" value="P:cell wall organization"/>
    <property type="evidence" value="ECO:0007669"/>
    <property type="project" value="UniProtKB-UniRule"/>
</dbReference>
<feature type="active site" description="Nucleophile" evidence="9">
    <location>
        <position position="139"/>
    </location>
</feature>
<dbReference type="PROSITE" id="PS51782">
    <property type="entry name" value="LYSM"/>
    <property type="match status" value="1"/>
</dbReference>
<dbReference type="Pfam" id="PF03734">
    <property type="entry name" value="YkuD"/>
    <property type="match status" value="1"/>
</dbReference>
<feature type="domain" description="LysM" evidence="10">
    <location>
        <begin position="1"/>
        <end position="45"/>
    </location>
</feature>
<dbReference type="CDD" id="cd00118">
    <property type="entry name" value="LysM"/>
    <property type="match status" value="1"/>
</dbReference>
<evidence type="ECO:0000256" key="5">
    <source>
        <dbReference type="ARBA" id="ARBA00022801"/>
    </source>
</evidence>
<evidence type="ECO:0000256" key="7">
    <source>
        <dbReference type="ARBA" id="ARBA00022984"/>
    </source>
</evidence>
<evidence type="ECO:0000256" key="8">
    <source>
        <dbReference type="ARBA" id="ARBA00023316"/>
    </source>
</evidence>